<evidence type="ECO:0000313" key="7">
    <source>
        <dbReference type="Proteomes" id="UP000499080"/>
    </source>
</evidence>
<proteinExistence type="predicted"/>
<dbReference type="Pfam" id="PF01094">
    <property type="entry name" value="ANF_receptor"/>
    <property type="match status" value="1"/>
</dbReference>
<keyword evidence="2" id="KW-0812">Transmembrane</keyword>
<keyword evidence="7" id="KW-1185">Reference proteome</keyword>
<evidence type="ECO:0000256" key="2">
    <source>
        <dbReference type="ARBA" id="ARBA00022692"/>
    </source>
</evidence>
<evidence type="ECO:0000256" key="4">
    <source>
        <dbReference type="ARBA" id="ARBA00023136"/>
    </source>
</evidence>
<evidence type="ECO:0000259" key="5">
    <source>
        <dbReference type="Pfam" id="PF01094"/>
    </source>
</evidence>
<dbReference type="OrthoDB" id="60033at2759"/>
<gene>
    <name evidence="6" type="ORF">AVEN_57130_1</name>
</gene>
<dbReference type="SUPFAM" id="SSF53822">
    <property type="entry name" value="Periplasmic binding protein-like I"/>
    <property type="match status" value="1"/>
</dbReference>
<dbReference type="Gene3D" id="3.40.50.2300">
    <property type="match status" value="2"/>
</dbReference>
<protein>
    <recommendedName>
        <fullName evidence="5">Receptor ligand binding region domain-containing protein</fullName>
    </recommendedName>
</protein>
<dbReference type="InterPro" id="IPR001828">
    <property type="entry name" value="ANF_lig-bd_rcpt"/>
</dbReference>
<keyword evidence="3" id="KW-1133">Transmembrane helix</keyword>
<dbReference type="EMBL" id="BGPR01001780">
    <property type="protein sequence ID" value="GBM61700.1"/>
    <property type="molecule type" value="Genomic_DNA"/>
</dbReference>
<organism evidence="6 7">
    <name type="scientific">Araneus ventricosus</name>
    <name type="common">Orbweaver spider</name>
    <name type="synonym">Epeira ventricosa</name>
    <dbReference type="NCBI Taxonomy" id="182803"/>
    <lineage>
        <taxon>Eukaryota</taxon>
        <taxon>Metazoa</taxon>
        <taxon>Ecdysozoa</taxon>
        <taxon>Arthropoda</taxon>
        <taxon>Chelicerata</taxon>
        <taxon>Arachnida</taxon>
        <taxon>Araneae</taxon>
        <taxon>Araneomorphae</taxon>
        <taxon>Entelegynae</taxon>
        <taxon>Araneoidea</taxon>
        <taxon>Araneidae</taxon>
        <taxon>Araneus</taxon>
    </lineage>
</organism>
<accession>A0A4Y2H6F3</accession>
<evidence type="ECO:0000313" key="6">
    <source>
        <dbReference type="EMBL" id="GBM61700.1"/>
    </source>
</evidence>
<name>A0A4Y2H6F3_ARAVE</name>
<dbReference type="GO" id="GO:0016020">
    <property type="term" value="C:membrane"/>
    <property type="evidence" value="ECO:0007669"/>
    <property type="project" value="UniProtKB-SubCell"/>
</dbReference>
<keyword evidence="4" id="KW-0472">Membrane</keyword>
<sequence length="138" mass="16326">MEPEFCAHHETSDKKLYPTFARTRPPDTQISKSVASLLLSFGWMKVAFLYSTTQDRNFREVSRTIIKTLEGVGIEVRYLGTWPETYHYGYGENPFDELVENSYLNARSKNNFYFDYFSVVLHKIHDTEEKRIRSLFHQ</sequence>
<feature type="domain" description="Receptor ligand binding region" evidence="5">
    <location>
        <begin position="9"/>
        <end position="84"/>
    </location>
</feature>
<dbReference type="Proteomes" id="UP000499080">
    <property type="component" value="Unassembled WGS sequence"/>
</dbReference>
<comment type="subcellular location">
    <subcellularLocation>
        <location evidence="1">Membrane</location>
    </subcellularLocation>
</comment>
<comment type="caution">
    <text evidence="6">The sequence shown here is derived from an EMBL/GenBank/DDBJ whole genome shotgun (WGS) entry which is preliminary data.</text>
</comment>
<dbReference type="AlphaFoldDB" id="A0A4Y2H6F3"/>
<evidence type="ECO:0000256" key="1">
    <source>
        <dbReference type="ARBA" id="ARBA00004370"/>
    </source>
</evidence>
<reference evidence="6 7" key="1">
    <citation type="journal article" date="2019" name="Sci. Rep.">
        <title>Orb-weaving spider Araneus ventricosus genome elucidates the spidroin gene catalogue.</title>
        <authorList>
            <person name="Kono N."/>
            <person name="Nakamura H."/>
            <person name="Ohtoshi R."/>
            <person name="Moran D.A.P."/>
            <person name="Shinohara A."/>
            <person name="Yoshida Y."/>
            <person name="Fujiwara M."/>
            <person name="Mori M."/>
            <person name="Tomita M."/>
            <person name="Arakawa K."/>
        </authorList>
    </citation>
    <scope>NUCLEOTIDE SEQUENCE [LARGE SCALE GENOMIC DNA]</scope>
</reference>
<evidence type="ECO:0000256" key="3">
    <source>
        <dbReference type="ARBA" id="ARBA00022989"/>
    </source>
</evidence>
<dbReference type="InterPro" id="IPR028082">
    <property type="entry name" value="Peripla_BP_I"/>
</dbReference>